<feature type="domain" description="Phosphotyrosine protein phosphatase I" evidence="2">
    <location>
        <begin position="55"/>
        <end position="193"/>
    </location>
</feature>
<evidence type="ECO:0000256" key="1">
    <source>
        <dbReference type="ARBA" id="ARBA00022849"/>
    </source>
</evidence>
<dbReference type="AlphaFoldDB" id="E6PPK0"/>
<dbReference type="InterPro" id="IPR036196">
    <property type="entry name" value="Ptyr_pPase_sf"/>
</dbReference>
<dbReference type="InterPro" id="IPR023485">
    <property type="entry name" value="Ptyr_pPase"/>
</dbReference>
<sequence>MCTLERQYGGDGHDHTHDACCECLLRQDSNRQGVQRLLLIAIPTLPERLHMDKVYNVLVLCTGNSARSILGEALINTLGKGRFQAYSAGSHPGGVVNPFAIEQLQAIGYPTESLRSKSWDEFAAPGAPEMDFVFTVCDKAAGEMCPIWPGHPMTAHWGFEDPAAVQGSDAEKRRAFAQVFRQIRNRVQSFVALPLDKLDAVAIKHEIMQLGQTPADQQVHSQPATT</sequence>
<dbReference type="GO" id="GO:0046685">
    <property type="term" value="P:response to arsenic-containing substance"/>
    <property type="evidence" value="ECO:0007669"/>
    <property type="project" value="UniProtKB-KW"/>
</dbReference>
<dbReference type="EMBL" id="CABM01000034">
    <property type="protein sequence ID" value="CBH96853.1"/>
    <property type="molecule type" value="Genomic_DNA"/>
</dbReference>
<dbReference type="CDD" id="cd16345">
    <property type="entry name" value="LMWP_ArsC"/>
    <property type="match status" value="1"/>
</dbReference>
<dbReference type="Pfam" id="PF01451">
    <property type="entry name" value="LMWPc"/>
    <property type="match status" value="1"/>
</dbReference>
<dbReference type="PANTHER" id="PTHR43428:SF1">
    <property type="entry name" value="ARSENATE REDUCTASE"/>
    <property type="match status" value="1"/>
</dbReference>
<proteinExistence type="predicted"/>
<dbReference type="EC" id="1.20.4.1" evidence="3"/>
<protein>
    <submittedName>
        <fullName evidence="3">Arsenate reductase (Modular protein)</fullName>
        <ecNumber evidence="3">1.20.4.1</ecNumber>
    </submittedName>
</protein>
<reference evidence="3" key="1">
    <citation type="submission" date="2009-10" db="EMBL/GenBank/DDBJ databases">
        <title>Diversity of trophic interactions inside an arsenic-rich microbial ecosystem.</title>
        <authorList>
            <person name="Bertin P.N."/>
            <person name="Heinrich-Salmeron A."/>
            <person name="Pelletier E."/>
            <person name="Goulhen-Chollet F."/>
            <person name="Arsene-Ploetze F."/>
            <person name="Gallien S."/>
            <person name="Calteau A."/>
            <person name="Vallenet D."/>
            <person name="Casiot C."/>
            <person name="Chane-Woon-Ming B."/>
            <person name="Giloteaux L."/>
            <person name="Barakat M."/>
            <person name="Bonnefoy V."/>
            <person name="Bruneel O."/>
            <person name="Chandler M."/>
            <person name="Cleiss J."/>
            <person name="Duran R."/>
            <person name="Elbaz-Poulichet F."/>
            <person name="Fonknechten N."/>
            <person name="Lauga B."/>
            <person name="Mornico D."/>
            <person name="Ortet P."/>
            <person name="Schaeffer C."/>
            <person name="Siguier P."/>
            <person name="Alexander Thil Smith A."/>
            <person name="Van Dorsselaer A."/>
            <person name="Weissenbach J."/>
            <person name="Medigue C."/>
            <person name="Le Paslier D."/>
        </authorList>
    </citation>
    <scope>NUCLEOTIDE SEQUENCE</scope>
</reference>
<organism evidence="3">
    <name type="scientific">mine drainage metagenome</name>
    <dbReference type="NCBI Taxonomy" id="410659"/>
    <lineage>
        <taxon>unclassified sequences</taxon>
        <taxon>metagenomes</taxon>
        <taxon>ecological metagenomes</taxon>
    </lineage>
</organism>
<dbReference type="GO" id="GO:0008794">
    <property type="term" value="F:arsenate reductase (glutaredoxin) activity"/>
    <property type="evidence" value="ECO:0007669"/>
    <property type="project" value="UniProtKB-EC"/>
</dbReference>
<evidence type="ECO:0000259" key="2">
    <source>
        <dbReference type="SMART" id="SM00226"/>
    </source>
</evidence>
<evidence type="ECO:0000313" key="3">
    <source>
        <dbReference type="EMBL" id="CBH96853.1"/>
    </source>
</evidence>
<gene>
    <name evidence="3" type="primary">arsC</name>
    <name evidence="3" type="ORF">CARN2_1481</name>
</gene>
<dbReference type="SMART" id="SM00226">
    <property type="entry name" value="LMWPc"/>
    <property type="match status" value="1"/>
</dbReference>
<dbReference type="SUPFAM" id="SSF52788">
    <property type="entry name" value="Phosphotyrosine protein phosphatases I"/>
    <property type="match status" value="1"/>
</dbReference>
<name>E6PPK0_9ZZZZ</name>
<keyword evidence="1" id="KW-0059">Arsenical resistance</keyword>
<accession>E6PPK0</accession>
<dbReference type="PANTHER" id="PTHR43428">
    <property type="entry name" value="ARSENATE REDUCTASE"/>
    <property type="match status" value="1"/>
</dbReference>
<keyword evidence="3" id="KW-0560">Oxidoreductase</keyword>
<dbReference type="Gene3D" id="3.40.50.2300">
    <property type="match status" value="1"/>
</dbReference>
<comment type="caution">
    <text evidence="3">The sequence shown here is derived from an EMBL/GenBank/DDBJ whole genome shotgun (WGS) entry which is preliminary data.</text>
</comment>